<comment type="caution">
    <text evidence="1">The sequence shown here is derived from an EMBL/GenBank/DDBJ whole genome shotgun (WGS) entry which is preliminary data.</text>
</comment>
<reference evidence="1" key="1">
    <citation type="journal article" date="2014" name="Front. Microbiol.">
        <title>High frequency of phylogenetically diverse reductive dehalogenase-homologous genes in deep subseafloor sedimentary metagenomes.</title>
        <authorList>
            <person name="Kawai M."/>
            <person name="Futagami T."/>
            <person name="Toyoda A."/>
            <person name="Takaki Y."/>
            <person name="Nishi S."/>
            <person name="Hori S."/>
            <person name="Arai W."/>
            <person name="Tsubouchi T."/>
            <person name="Morono Y."/>
            <person name="Uchiyama I."/>
            <person name="Ito T."/>
            <person name="Fujiyama A."/>
            <person name="Inagaki F."/>
            <person name="Takami H."/>
        </authorList>
    </citation>
    <scope>NUCLEOTIDE SEQUENCE</scope>
    <source>
        <strain evidence="1">Expedition CK06-06</strain>
    </source>
</reference>
<accession>X1EQT5</accession>
<dbReference type="InterPro" id="IPR036390">
    <property type="entry name" value="WH_DNA-bd_sf"/>
</dbReference>
<organism evidence="1">
    <name type="scientific">marine sediment metagenome</name>
    <dbReference type="NCBI Taxonomy" id="412755"/>
    <lineage>
        <taxon>unclassified sequences</taxon>
        <taxon>metagenomes</taxon>
        <taxon>ecological metagenomes</taxon>
    </lineage>
</organism>
<proteinExistence type="predicted"/>
<dbReference type="AlphaFoldDB" id="X1EQT5"/>
<name>X1EQT5_9ZZZZ</name>
<evidence type="ECO:0000313" key="1">
    <source>
        <dbReference type="EMBL" id="GAH35766.1"/>
    </source>
</evidence>
<protein>
    <submittedName>
        <fullName evidence="1">Uncharacterized protein</fullName>
    </submittedName>
</protein>
<gene>
    <name evidence="1" type="ORF">S03H2_22311</name>
</gene>
<dbReference type="Pfam" id="PF13412">
    <property type="entry name" value="HTH_24"/>
    <property type="match status" value="1"/>
</dbReference>
<sequence length="91" mass="10719">MLENANKIRFLNVKKNLFFLYETINEFSGLTVYDLAKKVGWTTGKVNHYVQKLVKDGVIENSTEIENGRPKKRFSSVDFKKIIKWDEMVFQ</sequence>
<dbReference type="InterPro" id="IPR036388">
    <property type="entry name" value="WH-like_DNA-bd_sf"/>
</dbReference>
<dbReference type="Gene3D" id="1.10.10.10">
    <property type="entry name" value="Winged helix-like DNA-binding domain superfamily/Winged helix DNA-binding domain"/>
    <property type="match status" value="1"/>
</dbReference>
<dbReference type="EMBL" id="BARU01011995">
    <property type="protein sequence ID" value="GAH35766.1"/>
    <property type="molecule type" value="Genomic_DNA"/>
</dbReference>
<dbReference type="SUPFAM" id="SSF46785">
    <property type="entry name" value="Winged helix' DNA-binding domain"/>
    <property type="match status" value="1"/>
</dbReference>